<dbReference type="InterPro" id="IPR018957">
    <property type="entry name" value="Znf_C3HC4_RING-type"/>
</dbReference>
<feature type="compositionally biased region" description="Low complexity" evidence="10">
    <location>
        <begin position="21"/>
        <end position="36"/>
    </location>
</feature>
<feature type="zinc finger region" description="C3H1-type" evidence="9">
    <location>
        <begin position="108"/>
        <end position="135"/>
    </location>
</feature>
<gene>
    <name evidence="15" type="ORF">BD626DRAFT_574535</name>
</gene>
<dbReference type="InterPro" id="IPR000504">
    <property type="entry name" value="RRM_dom"/>
</dbReference>
<dbReference type="SUPFAM" id="SSF54928">
    <property type="entry name" value="RNA-binding domain, RBD"/>
    <property type="match status" value="1"/>
</dbReference>
<dbReference type="InterPro" id="IPR051628">
    <property type="entry name" value="LUBAC_E3_Ligases"/>
</dbReference>
<dbReference type="CDD" id="cd20335">
    <property type="entry name" value="BRcat_RBR"/>
    <property type="match status" value="1"/>
</dbReference>
<protein>
    <submittedName>
        <fullName evidence="15">Uncharacterized protein</fullName>
    </submittedName>
</protein>
<feature type="domain" description="RING-type" evidence="14">
    <location>
        <begin position="696"/>
        <end position="901"/>
    </location>
</feature>
<sequence>MPRAASYAHLWEEDSDKSWLDTGQSSDDSDSFFSAHSQASSSTSSLALAEVHQPEAVVLVPPKTATGACSKCLRMVCNQGTRCVRKQPKTDAPVVRCPVSVVPESGRPPMAELCRDWLRGRCARGTACKRKHTKPEEPSSKQDSASSSQSSHVSEEVAFASQPRAIPRHIVLPFDPNPRLDDPDVELPIAGPTAAVVNTSVSDSRQTSMQVQSTAHNVEDFITVKLLPGFEVHEIVTGFESPIILVDNLPSSVPLKNLSHLLSTYGLVVDINRKARGTIFVCFSRAADATAASAALDGKDIFGTKAHVRMPIHKDDSKKLTVNDSTVRVDWELPSRVIYAGYDTLVQAEVAVASATQPIRGYQPSAEHHHGLPAVGTHTVKFVGLPRDVTADEMHALGSPVEYMWERPNYASSLEEAASGLERYLGQSSGLVRFALQPPPYRFGVITAWATYSSTAEAKAACAAFHRRMPACTGHTRISARQVYSVLYDVDMMVYDKKSYPLSKLGVLARSRGMEMGFYAKESRTGRYMQVRMKADSHQDVLDLKIELERILRGQVLRDYDRVMWHPFFVFPQGRMYIRDLERRLPYVGIVPDATRHELRVSGPLLQRREAFTALRVKIRVLTSQQFRTIPLSGDAIALYLDPDIIAVRARFGDGDVMLDMEKRALIIRGGETAYNETLMAVRRAKQRRQAPASHDPRACPVCFAEASSPVTLRCGHSWCRECMRGFLLSSAENKLFPLSCLGNGGQCTERINHHNARAVLSQNEHERLIHAAFVAYVNARPDEFLYCPTPDCRQVYRNASKGTALQCPACLIRICSRCHSEYHGGLRCSTDDGAAELEDWMKTHGVKRCPGCQVPIERDEGCYHVTCTQCHTHICWQCMETFPGGDGIYGHMQTEHGGWGLGPIEEY</sequence>
<evidence type="ECO:0000256" key="5">
    <source>
        <dbReference type="ARBA" id="ARBA00022771"/>
    </source>
</evidence>
<dbReference type="GO" id="GO:0004842">
    <property type="term" value="F:ubiquitin-protein transferase activity"/>
    <property type="evidence" value="ECO:0007669"/>
    <property type="project" value="TreeGrafter"/>
</dbReference>
<name>A0A550BYE4_9AGAR</name>
<feature type="domain" description="C3H1-type" evidence="13">
    <location>
        <begin position="108"/>
        <end position="135"/>
    </location>
</feature>
<dbReference type="Pfam" id="PF22191">
    <property type="entry name" value="IBR_1"/>
    <property type="match status" value="1"/>
</dbReference>
<dbReference type="InterPro" id="IPR044066">
    <property type="entry name" value="TRIAD_supradom"/>
</dbReference>
<keyword evidence="8" id="KW-0694">RNA-binding</keyword>
<evidence type="ECO:0000256" key="6">
    <source>
        <dbReference type="ARBA" id="ARBA00022786"/>
    </source>
</evidence>
<evidence type="ECO:0000259" key="14">
    <source>
        <dbReference type="PROSITE" id="PS51873"/>
    </source>
</evidence>
<dbReference type="PANTHER" id="PTHR22770">
    <property type="entry name" value="UBIQUITIN CONJUGATING ENZYME 7 INTERACTING PROTEIN-RELATED"/>
    <property type="match status" value="1"/>
</dbReference>
<dbReference type="PROSITE" id="PS51873">
    <property type="entry name" value="TRIAD"/>
    <property type="match status" value="1"/>
</dbReference>
<evidence type="ECO:0000313" key="16">
    <source>
        <dbReference type="Proteomes" id="UP000320762"/>
    </source>
</evidence>
<keyword evidence="5 9" id="KW-0863">Zinc-finger</keyword>
<dbReference type="GO" id="GO:0000151">
    <property type="term" value="C:ubiquitin ligase complex"/>
    <property type="evidence" value="ECO:0007669"/>
    <property type="project" value="TreeGrafter"/>
</dbReference>
<dbReference type="PANTHER" id="PTHR22770:SF13">
    <property type="entry name" value="RING-TYPE DOMAIN-CONTAINING PROTEIN"/>
    <property type="match status" value="1"/>
</dbReference>
<keyword evidence="4" id="KW-0677">Repeat</keyword>
<dbReference type="SMART" id="SM00647">
    <property type="entry name" value="IBR"/>
    <property type="match status" value="2"/>
</dbReference>
<feature type="domain" description="RING-type" evidence="11">
    <location>
        <begin position="700"/>
        <end position="741"/>
    </location>
</feature>
<feature type="domain" description="RRM" evidence="12">
    <location>
        <begin position="242"/>
        <end position="327"/>
    </location>
</feature>
<dbReference type="Gene3D" id="3.30.40.10">
    <property type="entry name" value="Zinc/RING finger domain, C3HC4 (zinc finger)"/>
    <property type="match status" value="1"/>
</dbReference>
<proteinExistence type="predicted"/>
<dbReference type="GO" id="GO:0003723">
    <property type="term" value="F:RNA binding"/>
    <property type="evidence" value="ECO:0007669"/>
    <property type="project" value="UniProtKB-UniRule"/>
</dbReference>
<dbReference type="PROSITE" id="PS50103">
    <property type="entry name" value="ZF_C3H1"/>
    <property type="match status" value="1"/>
</dbReference>
<dbReference type="Gene3D" id="1.20.120.1750">
    <property type="match status" value="1"/>
</dbReference>
<dbReference type="Pfam" id="PF00642">
    <property type="entry name" value="zf-CCCH"/>
    <property type="match status" value="1"/>
</dbReference>
<dbReference type="Pfam" id="PF00097">
    <property type="entry name" value="zf-C3HC4"/>
    <property type="match status" value="1"/>
</dbReference>
<dbReference type="InterPro" id="IPR000571">
    <property type="entry name" value="Znf_CCCH"/>
</dbReference>
<evidence type="ECO:0000256" key="2">
    <source>
        <dbReference type="ARBA" id="ARBA00022679"/>
    </source>
</evidence>
<feature type="compositionally biased region" description="Low complexity" evidence="10">
    <location>
        <begin position="141"/>
        <end position="152"/>
    </location>
</feature>
<dbReference type="GO" id="GO:0043161">
    <property type="term" value="P:proteasome-mediated ubiquitin-dependent protein catabolic process"/>
    <property type="evidence" value="ECO:0007669"/>
    <property type="project" value="TreeGrafter"/>
</dbReference>
<reference evidence="15 16" key="1">
    <citation type="journal article" date="2019" name="New Phytol.">
        <title>Comparative genomics reveals unique wood-decay strategies and fruiting body development in the Schizophyllaceae.</title>
        <authorList>
            <person name="Almasi E."/>
            <person name="Sahu N."/>
            <person name="Krizsan K."/>
            <person name="Balint B."/>
            <person name="Kovacs G.M."/>
            <person name="Kiss B."/>
            <person name="Cseklye J."/>
            <person name="Drula E."/>
            <person name="Henrissat B."/>
            <person name="Nagy I."/>
            <person name="Chovatia M."/>
            <person name="Adam C."/>
            <person name="LaButti K."/>
            <person name="Lipzen A."/>
            <person name="Riley R."/>
            <person name="Grigoriev I.V."/>
            <person name="Nagy L.G."/>
        </authorList>
    </citation>
    <scope>NUCLEOTIDE SEQUENCE [LARGE SCALE GENOMIC DNA]</scope>
    <source>
        <strain evidence="15 16">NL-1724</strain>
    </source>
</reference>
<evidence type="ECO:0000259" key="13">
    <source>
        <dbReference type="PROSITE" id="PS50103"/>
    </source>
</evidence>
<dbReference type="Gene3D" id="3.30.1370.210">
    <property type="match status" value="1"/>
</dbReference>
<dbReference type="GO" id="GO:0043130">
    <property type="term" value="F:ubiquitin binding"/>
    <property type="evidence" value="ECO:0007669"/>
    <property type="project" value="TreeGrafter"/>
</dbReference>
<keyword evidence="6" id="KW-0833">Ubl conjugation pathway</keyword>
<keyword evidence="16" id="KW-1185">Reference proteome</keyword>
<feature type="region of interest" description="Disordered" evidence="10">
    <location>
        <begin position="16"/>
        <end position="36"/>
    </location>
</feature>
<dbReference type="STRING" id="97359.A0A550BYE4"/>
<dbReference type="GO" id="GO:0097039">
    <property type="term" value="P:protein linear polyubiquitination"/>
    <property type="evidence" value="ECO:0007669"/>
    <property type="project" value="TreeGrafter"/>
</dbReference>
<organism evidence="15 16">
    <name type="scientific">Schizophyllum amplum</name>
    <dbReference type="NCBI Taxonomy" id="97359"/>
    <lineage>
        <taxon>Eukaryota</taxon>
        <taxon>Fungi</taxon>
        <taxon>Dikarya</taxon>
        <taxon>Basidiomycota</taxon>
        <taxon>Agaricomycotina</taxon>
        <taxon>Agaricomycetes</taxon>
        <taxon>Agaricomycetidae</taxon>
        <taxon>Agaricales</taxon>
        <taxon>Schizophyllaceae</taxon>
        <taxon>Schizophyllum</taxon>
    </lineage>
</organism>
<dbReference type="AlphaFoldDB" id="A0A550BYE4"/>
<evidence type="ECO:0000256" key="7">
    <source>
        <dbReference type="ARBA" id="ARBA00022833"/>
    </source>
</evidence>
<dbReference type="EMBL" id="VDMD01000047">
    <property type="protein sequence ID" value="TRM57496.1"/>
    <property type="molecule type" value="Genomic_DNA"/>
</dbReference>
<evidence type="ECO:0000256" key="4">
    <source>
        <dbReference type="ARBA" id="ARBA00022737"/>
    </source>
</evidence>
<dbReference type="InterPro" id="IPR002867">
    <property type="entry name" value="IBR_dom"/>
</dbReference>
<evidence type="ECO:0000259" key="11">
    <source>
        <dbReference type="PROSITE" id="PS50089"/>
    </source>
</evidence>
<dbReference type="InterPro" id="IPR013083">
    <property type="entry name" value="Znf_RING/FYVE/PHD"/>
</dbReference>
<feature type="region of interest" description="Disordered" evidence="10">
    <location>
        <begin position="126"/>
        <end position="159"/>
    </location>
</feature>
<evidence type="ECO:0000256" key="3">
    <source>
        <dbReference type="ARBA" id="ARBA00022723"/>
    </source>
</evidence>
<evidence type="ECO:0000313" key="15">
    <source>
        <dbReference type="EMBL" id="TRM57496.1"/>
    </source>
</evidence>
<dbReference type="Pfam" id="PF01485">
    <property type="entry name" value="IBR"/>
    <property type="match status" value="1"/>
</dbReference>
<dbReference type="Proteomes" id="UP000320762">
    <property type="component" value="Unassembled WGS sequence"/>
</dbReference>
<evidence type="ECO:0000259" key="12">
    <source>
        <dbReference type="PROSITE" id="PS50102"/>
    </source>
</evidence>
<keyword evidence="7 9" id="KW-0862">Zinc</keyword>
<dbReference type="Gene3D" id="3.30.70.330">
    <property type="match status" value="1"/>
</dbReference>
<dbReference type="InterPro" id="IPR001841">
    <property type="entry name" value="Znf_RING"/>
</dbReference>
<dbReference type="PROSITE" id="PS00028">
    <property type="entry name" value="ZINC_FINGER_C2H2_1"/>
    <property type="match status" value="1"/>
</dbReference>
<evidence type="ECO:0000256" key="8">
    <source>
        <dbReference type="PROSITE-ProRule" id="PRU00176"/>
    </source>
</evidence>
<dbReference type="OrthoDB" id="10009520at2759"/>
<comment type="caution">
    <text evidence="15">The sequence shown here is derived from an EMBL/GenBank/DDBJ whole genome shotgun (WGS) entry which is preliminary data.</text>
</comment>
<evidence type="ECO:0000256" key="1">
    <source>
        <dbReference type="ARBA" id="ARBA00004906"/>
    </source>
</evidence>
<accession>A0A550BYE4</accession>
<evidence type="ECO:0000256" key="9">
    <source>
        <dbReference type="PROSITE-ProRule" id="PRU00723"/>
    </source>
</evidence>
<dbReference type="InterPro" id="IPR035979">
    <property type="entry name" value="RBD_domain_sf"/>
</dbReference>
<evidence type="ECO:0000256" key="10">
    <source>
        <dbReference type="SAM" id="MobiDB-lite"/>
    </source>
</evidence>
<dbReference type="GO" id="GO:0008270">
    <property type="term" value="F:zinc ion binding"/>
    <property type="evidence" value="ECO:0007669"/>
    <property type="project" value="UniProtKB-KW"/>
</dbReference>
<comment type="pathway">
    <text evidence="1">Protein modification; protein ubiquitination.</text>
</comment>
<keyword evidence="2" id="KW-0808">Transferase</keyword>
<dbReference type="CDD" id="cd22585">
    <property type="entry name" value="Rcat_RBR_DEAH12-like"/>
    <property type="match status" value="1"/>
</dbReference>
<keyword evidence="3 9" id="KW-0479">Metal-binding</keyword>
<dbReference type="InterPro" id="IPR013087">
    <property type="entry name" value="Znf_C2H2_type"/>
</dbReference>
<dbReference type="PROSITE" id="PS50089">
    <property type="entry name" value="ZF_RING_2"/>
    <property type="match status" value="1"/>
</dbReference>
<dbReference type="InterPro" id="IPR012677">
    <property type="entry name" value="Nucleotide-bd_a/b_plait_sf"/>
</dbReference>
<dbReference type="SUPFAM" id="SSF57850">
    <property type="entry name" value="RING/U-box"/>
    <property type="match status" value="2"/>
</dbReference>
<dbReference type="Pfam" id="PF00076">
    <property type="entry name" value="RRM_1"/>
    <property type="match status" value="1"/>
</dbReference>
<dbReference type="PROSITE" id="PS50102">
    <property type="entry name" value="RRM"/>
    <property type="match status" value="1"/>
</dbReference>
<dbReference type="SMART" id="SM00360">
    <property type="entry name" value="RRM"/>
    <property type="match status" value="1"/>
</dbReference>